<gene>
    <name evidence="1" type="ORF">MTUNDRAET4_1956</name>
</gene>
<name>A0A4U8Z0R7_METTU</name>
<reference evidence="1 2" key="1">
    <citation type="submission" date="2019-03" db="EMBL/GenBank/DDBJ databases">
        <authorList>
            <person name="Kox A.R. M."/>
        </authorList>
    </citation>
    <scope>NUCLEOTIDE SEQUENCE [LARGE SCALE GENOMIC DNA]</scope>
    <source>
        <strain evidence="1">MTUNDRAET4 annotated genome</strain>
    </source>
</reference>
<accession>A0A4U8Z0R7</accession>
<dbReference type="KEGG" id="mtun:MTUNDRAET4_1956"/>
<evidence type="ECO:0000313" key="1">
    <source>
        <dbReference type="EMBL" id="VFU08849.1"/>
    </source>
</evidence>
<dbReference type="AlphaFoldDB" id="A0A4U8Z0R7"/>
<dbReference type="EMBL" id="LR536450">
    <property type="protein sequence ID" value="VFU08849.1"/>
    <property type="molecule type" value="Genomic_DNA"/>
</dbReference>
<evidence type="ECO:0000313" key="2">
    <source>
        <dbReference type="Proteomes" id="UP000294360"/>
    </source>
</evidence>
<organism evidence="1 2">
    <name type="scientific">Methylocella tundrae</name>
    <dbReference type="NCBI Taxonomy" id="227605"/>
    <lineage>
        <taxon>Bacteria</taxon>
        <taxon>Pseudomonadati</taxon>
        <taxon>Pseudomonadota</taxon>
        <taxon>Alphaproteobacteria</taxon>
        <taxon>Hyphomicrobiales</taxon>
        <taxon>Beijerinckiaceae</taxon>
        <taxon>Methylocella</taxon>
    </lineage>
</organism>
<dbReference type="Proteomes" id="UP000294360">
    <property type="component" value="Chromosome"/>
</dbReference>
<sequence>MSSDYNIPLHPTCKNALGVRVSEDIGASTLPVSQSDANELSIKVPSESDVADPDNTCCSFSRNDLLPDQA</sequence>
<proteinExistence type="predicted"/>
<protein>
    <submittedName>
        <fullName evidence="1">Uncharacterized protein</fullName>
    </submittedName>
</protein>